<dbReference type="RefSeq" id="WP_179823477.1">
    <property type="nucleotide sequence ID" value="NZ_JACCCO010000002.1"/>
</dbReference>
<evidence type="ECO:0000313" key="3">
    <source>
        <dbReference type="EMBL" id="NYF41587.1"/>
    </source>
</evidence>
<reference evidence="3 4" key="1">
    <citation type="submission" date="2020-07" db="EMBL/GenBank/DDBJ databases">
        <title>Sequencing the genomes of 1000 actinobacteria strains.</title>
        <authorList>
            <person name="Klenk H.-P."/>
        </authorList>
    </citation>
    <scope>NUCLEOTIDE SEQUENCE [LARGE SCALE GENOMIC DNA]</scope>
    <source>
        <strain evidence="3 4">DSM 45763</strain>
    </source>
</reference>
<name>A0A852UV70_9ACTN</name>
<protein>
    <recommendedName>
        <fullName evidence="5">SH3 domain-containing protein</fullName>
    </recommendedName>
</protein>
<feature type="compositionally biased region" description="Low complexity" evidence="1">
    <location>
        <begin position="31"/>
        <end position="51"/>
    </location>
</feature>
<evidence type="ECO:0000256" key="1">
    <source>
        <dbReference type="SAM" id="MobiDB-lite"/>
    </source>
</evidence>
<proteinExistence type="predicted"/>
<gene>
    <name evidence="3" type="ORF">HDA43_003788</name>
</gene>
<evidence type="ECO:0000256" key="2">
    <source>
        <dbReference type="SAM" id="SignalP"/>
    </source>
</evidence>
<dbReference type="Proteomes" id="UP000576393">
    <property type="component" value="Unassembled WGS sequence"/>
</dbReference>
<accession>A0A852UV70</accession>
<dbReference type="Gene3D" id="2.30.30.40">
    <property type="entry name" value="SH3 Domains"/>
    <property type="match status" value="1"/>
</dbReference>
<sequence length="137" mass="14240">MRNTQRILPALAACAAAGLLAIGVPSAQADSGSPGPTGIGTPTTAAPRPTGVNPPAAGATTSSARTCGYRVVHVRRGSFLRVRSGPGLNRRPIGRLRVADGRVYGSCTARHGWIAVKTPTGTSGWSFGYYLRRVSRR</sequence>
<feature type="signal peptide" evidence="2">
    <location>
        <begin position="1"/>
        <end position="29"/>
    </location>
</feature>
<feature type="region of interest" description="Disordered" evidence="1">
    <location>
        <begin position="27"/>
        <end position="61"/>
    </location>
</feature>
<dbReference type="AlphaFoldDB" id="A0A852UV70"/>
<organism evidence="3 4">
    <name type="scientific">Streptosporangium sandarakinum</name>
    <dbReference type="NCBI Taxonomy" id="1260955"/>
    <lineage>
        <taxon>Bacteria</taxon>
        <taxon>Bacillati</taxon>
        <taxon>Actinomycetota</taxon>
        <taxon>Actinomycetes</taxon>
        <taxon>Streptosporangiales</taxon>
        <taxon>Streptosporangiaceae</taxon>
        <taxon>Streptosporangium</taxon>
    </lineage>
</organism>
<evidence type="ECO:0008006" key="5">
    <source>
        <dbReference type="Google" id="ProtNLM"/>
    </source>
</evidence>
<feature type="chain" id="PRO_5032650495" description="SH3 domain-containing protein" evidence="2">
    <location>
        <begin position="30"/>
        <end position="137"/>
    </location>
</feature>
<keyword evidence="4" id="KW-1185">Reference proteome</keyword>
<dbReference type="EMBL" id="JACCCO010000002">
    <property type="protein sequence ID" value="NYF41587.1"/>
    <property type="molecule type" value="Genomic_DNA"/>
</dbReference>
<evidence type="ECO:0000313" key="4">
    <source>
        <dbReference type="Proteomes" id="UP000576393"/>
    </source>
</evidence>
<comment type="caution">
    <text evidence="3">The sequence shown here is derived from an EMBL/GenBank/DDBJ whole genome shotgun (WGS) entry which is preliminary data.</text>
</comment>
<keyword evidence="2" id="KW-0732">Signal</keyword>